<dbReference type="GO" id="GO:0050071">
    <property type="term" value="F:phosphatidylglycerol lysyltransferase activity"/>
    <property type="evidence" value="ECO:0007669"/>
    <property type="project" value="UniProtKB-EC"/>
</dbReference>
<dbReference type="Proteomes" id="UP000192917">
    <property type="component" value="Unassembled WGS sequence"/>
</dbReference>
<evidence type="ECO:0000256" key="7">
    <source>
        <dbReference type="ARBA" id="ARBA00022692"/>
    </source>
</evidence>
<dbReference type="InterPro" id="IPR022791">
    <property type="entry name" value="L-PG_synthase/AglD"/>
</dbReference>
<evidence type="ECO:0000256" key="3">
    <source>
        <dbReference type="ARBA" id="ARBA00012014"/>
    </source>
</evidence>
<accession>A0A1Y6CK70</accession>
<feature type="transmembrane region" description="Helical" evidence="14">
    <location>
        <begin position="400"/>
        <end position="419"/>
    </location>
</feature>
<gene>
    <name evidence="16" type="ORF">SAMN05428998_12939</name>
</gene>
<dbReference type="GO" id="GO:0006629">
    <property type="term" value="P:lipid metabolic process"/>
    <property type="evidence" value="ECO:0007669"/>
    <property type="project" value="UniProtKB-KW"/>
</dbReference>
<dbReference type="GO" id="GO:0055091">
    <property type="term" value="P:phospholipid homeostasis"/>
    <property type="evidence" value="ECO:0007669"/>
    <property type="project" value="TreeGrafter"/>
</dbReference>
<dbReference type="Pfam" id="PF09924">
    <property type="entry name" value="LPG_synthase_C"/>
    <property type="match status" value="1"/>
</dbReference>
<feature type="transmembrane region" description="Helical" evidence="14">
    <location>
        <begin position="87"/>
        <end position="111"/>
    </location>
</feature>
<keyword evidence="11" id="KW-0046">Antibiotic resistance</keyword>
<feature type="transmembrane region" description="Helical" evidence="14">
    <location>
        <begin position="204"/>
        <end position="229"/>
    </location>
</feature>
<protein>
    <recommendedName>
        <fullName evidence="4">Phosphatidylglycerol lysyltransferase</fullName>
        <ecNumber evidence="3">2.3.2.3</ecNumber>
    </recommendedName>
    <alternativeName>
        <fullName evidence="12">Lysylphosphatidylglycerol synthase</fullName>
    </alternativeName>
</protein>
<dbReference type="SUPFAM" id="SSF55729">
    <property type="entry name" value="Acyl-CoA N-acyltransferases (Nat)"/>
    <property type="match status" value="1"/>
</dbReference>
<evidence type="ECO:0000256" key="1">
    <source>
        <dbReference type="ARBA" id="ARBA00004651"/>
    </source>
</evidence>
<evidence type="ECO:0000256" key="12">
    <source>
        <dbReference type="ARBA" id="ARBA00031899"/>
    </source>
</evidence>
<comment type="catalytic activity">
    <reaction evidence="13">
        <text>L-lysyl-tRNA(Lys) + a 1,2-diacyl-sn-glycero-3-phospho-(1'-sn-glycerol) = a 1,2-diacyl-sn-glycero-3-phospho-1'-(3'-O-L-lysyl)-sn-glycerol + tRNA(Lys)</text>
        <dbReference type="Rhea" id="RHEA:10668"/>
        <dbReference type="Rhea" id="RHEA-COMP:9696"/>
        <dbReference type="Rhea" id="RHEA-COMP:9697"/>
        <dbReference type="ChEBI" id="CHEBI:64716"/>
        <dbReference type="ChEBI" id="CHEBI:75792"/>
        <dbReference type="ChEBI" id="CHEBI:78442"/>
        <dbReference type="ChEBI" id="CHEBI:78529"/>
        <dbReference type="EC" id="2.3.2.3"/>
    </reaction>
</comment>
<evidence type="ECO:0000256" key="8">
    <source>
        <dbReference type="ARBA" id="ARBA00022989"/>
    </source>
</evidence>
<feature type="transmembrane region" description="Helical" evidence="14">
    <location>
        <begin position="53"/>
        <end position="75"/>
    </location>
</feature>
<sequence length="855" mass="92604">MPPSLLQRLRTVLPFLIGAVTLGAAIWLLHGVFAHFRYHQLARELGRMSAHQLTFATGLSLLSYFALTGYDYWGLRHIGQALPYRRVAAVSFIAQSVAHSTGFAGLIGGGIRYRLYAAEGLSLADVVKVQLFFGVTFGLGLGTMIGGVLVIEPGIAAGLASLSEGAWRAIGGALLAAVLAYLIWSDRTRRELRLFGHSFPPTPLGLTTIQIVLAIVDIGAAAGCLWLLLPAGLHVSYPLLLGIFVLSTIAGVISHVPGGLGVFDGAVLLLLSPADQQLTAVVGALIAYRGVYYLLPLTLGGLLLMVFELRRAFGQALLPLADAGRLLSSLAPSVAATLVFVAGLVLLASGATPAIHSRMAELARLVPEALIETSHLLGSLIGVGLLILARGLARRLRLAWRLTLVLLPVGAAASLLKGFDWEEATVLALFLLLLAPCGREFYRRASLLDERFGWRWTLAVVAGLLATLWLLLFAFRHIEYADQLWWQVALHADAPRALRATLAATVVALLFAGWHLLRPSRALPSLAGAAELAEAERIVRDSPSAAAHLALTGDKALLFDRGRQAFVMYAVHGRSWIAMGPPVGPRELWPELLWDFRDLVDRNAGRAVFYEVSARDLPPLLDLGLHPSKFGEIAYIDLAGFSLAGRRRADLRNARSRAEREGTTFEVLEGERLVAALPELRLVSDQWLVERGTREKRFSLGFFDEGYLARTPVAVARNEGRIVAFANLWLAGGRQQVSIDLMRYGSAAPNCTMDFLFAEILLWAQQQGYRRFSLGMAVLSGLPAHRLAPLWSQVAGSIARHGARFYNFAGLRAYKEKFDPDWESVYVLTPSLGLAPALADAAALIAGGWSGLARR</sequence>
<comment type="similarity">
    <text evidence="2">Belongs to the LPG synthase family.</text>
</comment>
<dbReference type="InterPro" id="IPR016181">
    <property type="entry name" value="Acyl_CoA_acyltransferase"/>
</dbReference>
<keyword evidence="6 16" id="KW-0808">Transferase</keyword>
<dbReference type="InterPro" id="IPR051211">
    <property type="entry name" value="PG_lysyltransferase"/>
</dbReference>
<dbReference type="RefSeq" id="WP_159460328.1">
    <property type="nucleotide sequence ID" value="NZ_FWZX01000029.1"/>
</dbReference>
<keyword evidence="9" id="KW-0443">Lipid metabolism</keyword>
<feature type="transmembrane region" description="Helical" evidence="14">
    <location>
        <begin position="375"/>
        <end position="393"/>
    </location>
</feature>
<dbReference type="PANTHER" id="PTHR34697:SF2">
    <property type="entry name" value="PHOSPHATIDYLGLYCEROL LYSYLTRANSFERASE"/>
    <property type="match status" value="1"/>
</dbReference>
<evidence type="ECO:0000313" key="16">
    <source>
        <dbReference type="EMBL" id="SMF70524.1"/>
    </source>
</evidence>
<dbReference type="EMBL" id="FWZX01000029">
    <property type="protein sequence ID" value="SMF70524.1"/>
    <property type="molecule type" value="Genomic_DNA"/>
</dbReference>
<feature type="transmembrane region" description="Helical" evidence="14">
    <location>
        <begin position="165"/>
        <end position="184"/>
    </location>
</feature>
<dbReference type="GO" id="GO:0005886">
    <property type="term" value="C:plasma membrane"/>
    <property type="evidence" value="ECO:0007669"/>
    <property type="project" value="UniProtKB-SubCell"/>
</dbReference>
<evidence type="ECO:0000256" key="5">
    <source>
        <dbReference type="ARBA" id="ARBA00022475"/>
    </source>
</evidence>
<dbReference type="GO" id="GO:0046677">
    <property type="term" value="P:response to antibiotic"/>
    <property type="evidence" value="ECO:0007669"/>
    <property type="project" value="UniProtKB-KW"/>
</dbReference>
<evidence type="ECO:0000256" key="2">
    <source>
        <dbReference type="ARBA" id="ARBA00008627"/>
    </source>
</evidence>
<evidence type="ECO:0000256" key="4">
    <source>
        <dbReference type="ARBA" id="ARBA00021546"/>
    </source>
</evidence>
<evidence type="ECO:0000256" key="14">
    <source>
        <dbReference type="SAM" id="Phobius"/>
    </source>
</evidence>
<proteinExistence type="inferred from homology"/>
<keyword evidence="8 14" id="KW-1133">Transmembrane helix</keyword>
<keyword evidence="17" id="KW-1185">Reference proteome</keyword>
<feature type="transmembrane region" description="Helical" evidence="14">
    <location>
        <begin position="131"/>
        <end position="153"/>
    </location>
</feature>
<dbReference type="PANTHER" id="PTHR34697">
    <property type="entry name" value="PHOSPHATIDYLGLYCEROL LYSYLTRANSFERASE"/>
    <property type="match status" value="1"/>
</dbReference>
<evidence type="ECO:0000256" key="11">
    <source>
        <dbReference type="ARBA" id="ARBA00023251"/>
    </source>
</evidence>
<feature type="transmembrane region" description="Helical" evidence="14">
    <location>
        <begin position="291"/>
        <end position="309"/>
    </location>
</feature>
<dbReference type="NCBIfam" id="NF033480">
    <property type="entry name" value="bifunc_MprF"/>
    <property type="match status" value="1"/>
</dbReference>
<organism evidence="16 17">
    <name type="scientific">Tistlia consotensis USBA 355</name>
    <dbReference type="NCBI Taxonomy" id="560819"/>
    <lineage>
        <taxon>Bacteria</taxon>
        <taxon>Pseudomonadati</taxon>
        <taxon>Pseudomonadota</taxon>
        <taxon>Alphaproteobacteria</taxon>
        <taxon>Rhodospirillales</taxon>
        <taxon>Rhodovibrionaceae</taxon>
        <taxon>Tistlia</taxon>
    </lineage>
</organism>
<keyword evidence="7 14" id="KW-0812">Transmembrane</keyword>
<evidence type="ECO:0000256" key="9">
    <source>
        <dbReference type="ARBA" id="ARBA00023098"/>
    </source>
</evidence>
<feature type="transmembrane region" description="Helical" evidence="14">
    <location>
        <begin position="498"/>
        <end position="517"/>
    </location>
</feature>
<keyword evidence="5" id="KW-1003">Cell membrane</keyword>
<dbReference type="InterPro" id="IPR024320">
    <property type="entry name" value="LPG_synthase_C"/>
</dbReference>
<evidence type="ECO:0000256" key="10">
    <source>
        <dbReference type="ARBA" id="ARBA00023136"/>
    </source>
</evidence>
<feature type="transmembrane region" description="Helical" evidence="14">
    <location>
        <begin position="241"/>
        <end position="271"/>
    </location>
</feature>
<evidence type="ECO:0000259" key="15">
    <source>
        <dbReference type="Pfam" id="PF09924"/>
    </source>
</evidence>
<keyword evidence="10 14" id="KW-0472">Membrane</keyword>
<evidence type="ECO:0000313" key="17">
    <source>
        <dbReference type="Proteomes" id="UP000192917"/>
    </source>
</evidence>
<feature type="transmembrane region" description="Helical" evidence="14">
    <location>
        <begin position="454"/>
        <end position="478"/>
    </location>
</feature>
<dbReference type="STRING" id="560819.SAMN05428998_12939"/>
<feature type="transmembrane region" description="Helical" evidence="14">
    <location>
        <begin position="330"/>
        <end position="355"/>
    </location>
</feature>
<feature type="transmembrane region" description="Helical" evidence="14">
    <location>
        <begin position="12"/>
        <end position="33"/>
    </location>
</feature>
<dbReference type="EC" id="2.3.2.3" evidence="3"/>
<evidence type="ECO:0000256" key="6">
    <source>
        <dbReference type="ARBA" id="ARBA00022679"/>
    </source>
</evidence>
<name>A0A1Y6CK70_9PROT</name>
<dbReference type="AlphaFoldDB" id="A0A1Y6CK70"/>
<feature type="domain" description="Phosphatidylglycerol lysyltransferase C-terminal" evidence="15">
    <location>
        <begin position="544"/>
        <end position="828"/>
    </location>
</feature>
<comment type="subcellular location">
    <subcellularLocation>
        <location evidence="1">Cell membrane</location>
        <topology evidence="1">Multi-pass membrane protein</topology>
    </subcellularLocation>
</comment>
<dbReference type="Pfam" id="PF03706">
    <property type="entry name" value="LPG_synthase_TM"/>
    <property type="match status" value="1"/>
</dbReference>
<reference evidence="16 17" key="1">
    <citation type="submission" date="2017-04" db="EMBL/GenBank/DDBJ databases">
        <authorList>
            <person name="Afonso C.L."/>
            <person name="Miller P.J."/>
            <person name="Scott M.A."/>
            <person name="Spackman E."/>
            <person name="Goraichik I."/>
            <person name="Dimitrov K.M."/>
            <person name="Suarez D.L."/>
            <person name="Swayne D.E."/>
        </authorList>
    </citation>
    <scope>NUCLEOTIDE SEQUENCE [LARGE SCALE GENOMIC DNA]</scope>
    <source>
        <strain evidence="16 17">USBA 355</strain>
    </source>
</reference>
<evidence type="ECO:0000256" key="13">
    <source>
        <dbReference type="ARBA" id="ARBA00047540"/>
    </source>
</evidence>